<dbReference type="Proteomes" id="UP000294887">
    <property type="component" value="Unassembled WGS sequence"/>
</dbReference>
<proteinExistence type="predicted"/>
<keyword evidence="1" id="KW-0732">Signal</keyword>
<dbReference type="Pfam" id="PF00300">
    <property type="entry name" value="His_Phos_1"/>
    <property type="match status" value="1"/>
</dbReference>
<accession>A0A4R1F0P6</accession>
<dbReference type="AlphaFoldDB" id="A0A4R1F0P6"/>
<gene>
    <name evidence="2" type="ORF">EV695_2312</name>
</gene>
<dbReference type="EMBL" id="SMFQ01000003">
    <property type="protein sequence ID" value="TCJ87797.1"/>
    <property type="molecule type" value="Genomic_DNA"/>
</dbReference>
<evidence type="ECO:0000313" key="2">
    <source>
        <dbReference type="EMBL" id="TCJ87797.1"/>
    </source>
</evidence>
<dbReference type="RefSeq" id="WP_131906046.1">
    <property type="nucleotide sequence ID" value="NZ_BAAAFU010000004.1"/>
</dbReference>
<dbReference type="OrthoDB" id="8685508at2"/>
<name>A0A4R1F0P6_9GAMM</name>
<reference evidence="2 3" key="1">
    <citation type="submission" date="2019-03" db="EMBL/GenBank/DDBJ databases">
        <title>Genomic Encyclopedia of Type Strains, Phase IV (KMG-IV): sequencing the most valuable type-strain genomes for metagenomic binning, comparative biology and taxonomic classification.</title>
        <authorList>
            <person name="Goeker M."/>
        </authorList>
    </citation>
    <scope>NUCLEOTIDE SEQUENCE [LARGE SCALE GENOMIC DNA]</scope>
    <source>
        <strain evidence="2 3">DSM 24830</strain>
    </source>
</reference>
<feature type="signal peptide" evidence="1">
    <location>
        <begin position="1"/>
        <end position="23"/>
    </location>
</feature>
<comment type="caution">
    <text evidence="2">The sequence shown here is derived from an EMBL/GenBank/DDBJ whole genome shotgun (WGS) entry which is preliminary data.</text>
</comment>
<sequence length="192" mass="21350">MSYIKFSLLNLLIFFTFSLSVHAENNDAALIKTMQDGGHILMIRHAKAPGFGDPDTIKIEDCSTQRNLDENGRQQSVNIGNWLRNNKIEISDIYSSQWCRCLETARLLNLGSVKELPALNSFFQMPENREPSLSALKQFIAAQATNKKLIIMVTHHVTIAAISGQNVASGDGVLLKLNASEPFEFVGIFNPE</sequence>
<evidence type="ECO:0000313" key="3">
    <source>
        <dbReference type="Proteomes" id="UP000294887"/>
    </source>
</evidence>
<feature type="chain" id="PRO_5021029683" evidence="1">
    <location>
        <begin position="24"/>
        <end position="192"/>
    </location>
</feature>
<dbReference type="SUPFAM" id="SSF53254">
    <property type="entry name" value="Phosphoglycerate mutase-like"/>
    <property type="match status" value="1"/>
</dbReference>
<evidence type="ECO:0000256" key="1">
    <source>
        <dbReference type="SAM" id="SignalP"/>
    </source>
</evidence>
<dbReference type="InterPro" id="IPR029033">
    <property type="entry name" value="His_PPase_superfam"/>
</dbReference>
<keyword evidence="3" id="KW-1185">Reference proteome</keyword>
<dbReference type="CDD" id="cd07040">
    <property type="entry name" value="HP"/>
    <property type="match status" value="1"/>
</dbReference>
<organism evidence="2 3">
    <name type="scientific">Cocleimonas flava</name>
    <dbReference type="NCBI Taxonomy" id="634765"/>
    <lineage>
        <taxon>Bacteria</taxon>
        <taxon>Pseudomonadati</taxon>
        <taxon>Pseudomonadota</taxon>
        <taxon>Gammaproteobacteria</taxon>
        <taxon>Thiotrichales</taxon>
        <taxon>Thiotrichaceae</taxon>
        <taxon>Cocleimonas</taxon>
    </lineage>
</organism>
<dbReference type="Gene3D" id="3.40.50.1240">
    <property type="entry name" value="Phosphoglycerate mutase-like"/>
    <property type="match status" value="1"/>
</dbReference>
<dbReference type="InterPro" id="IPR013078">
    <property type="entry name" value="His_Pase_superF_clade-1"/>
</dbReference>
<protein>
    <submittedName>
        <fullName evidence="2">Histidine phosphatase superfamily protein (Branch 1)</fullName>
    </submittedName>
</protein>